<name>A0A7V3ZU88_UNCW3</name>
<protein>
    <submittedName>
        <fullName evidence="1">Uncharacterized protein</fullName>
    </submittedName>
</protein>
<dbReference type="AlphaFoldDB" id="A0A7V3ZU88"/>
<reference evidence="1" key="1">
    <citation type="journal article" date="2020" name="mSystems">
        <title>Genome- and Community-Level Interaction Insights into Carbon Utilization and Element Cycling Functions of Hydrothermarchaeota in Hydrothermal Sediment.</title>
        <authorList>
            <person name="Zhou Z."/>
            <person name="Liu Y."/>
            <person name="Xu W."/>
            <person name="Pan J."/>
            <person name="Luo Z.H."/>
            <person name="Li M."/>
        </authorList>
    </citation>
    <scope>NUCLEOTIDE SEQUENCE [LARGE SCALE GENOMIC DNA]</scope>
    <source>
        <strain evidence="1">SpSt-697</strain>
    </source>
</reference>
<gene>
    <name evidence="1" type="ORF">ENU74_00810</name>
</gene>
<organism evidence="1">
    <name type="scientific">candidate division WOR-3 bacterium</name>
    <dbReference type="NCBI Taxonomy" id="2052148"/>
    <lineage>
        <taxon>Bacteria</taxon>
        <taxon>Bacteria division WOR-3</taxon>
    </lineage>
</organism>
<proteinExistence type="predicted"/>
<accession>A0A7V3ZU88</accession>
<evidence type="ECO:0000313" key="1">
    <source>
        <dbReference type="EMBL" id="HGK63132.1"/>
    </source>
</evidence>
<comment type="caution">
    <text evidence="1">The sequence shown here is derived from an EMBL/GenBank/DDBJ whole genome shotgun (WGS) entry which is preliminary data.</text>
</comment>
<sequence length="74" mass="9192">MLEVKIYCGYKGEERPRAIVINNKEFLIEKILYKEIKEDYKTRERKTVFICFCNNKYYKIIKLPNNQWECYEQK</sequence>
<dbReference type="EMBL" id="DTDR01000028">
    <property type="protein sequence ID" value="HGK63132.1"/>
    <property type="molecule type" value="Genomic_DNA"/>
</dbReference>